<dbReference type="PANTHER" id="PTHR12558">
    <property type="entry name" value="CELL DIVISION CYCLE 16,23,27"/>
    <property type="match status" value="1"/>
</dbReference>
<evidence type="ECO:0000313" key="5">
    <source>
        <dbReference type="EMBL" id="MBO1318054.1"/>
    </source>
</evidence>
<feature type="DNA-binding region" description="OmpR/PhoB-type" evidence="3">
    <location>
        <begin position="2"/>
        <end position="104"/>
    </location>
</feature>
<proteinExistence type="predicted"/>
<dbReference type="PROSITE" id="PS51755">
    <property type="entry name" value="OMPR_PHOB"/>
    <property type="match status" value="1"/>
</dbReference>
<dbReference type="SUPFAM" id="SSF46894">
    <property type="entry name" value="C-terminal effector domain of the bipartite response regulators"/>
    <property type="match status" value="1"/>
</dbReference>
<feature type="repeat" description="TPR" evidence="2">
    <location>
        <begin position="467"/>
        <end position="500"/>
    </location>
</feature>
<dbReference type="Gene3D" id="1.25.40.10">
    <property type="entry name" value="Tetratricopeptide repeat domain"/>
    <property type="match status" value="2"/>
</dbReference>
<dbReference type="Pfam" id="PF14559">
    <property type="entry name" value="TPR_19"/>
    <property type="match status" value="1"/>
</dbReference>
<keyword evidence="6" id="KW-1185">Reference proteome</keyword>
<feature type="domain" description="OmpR/PhoB-type" evidence="4">
    <location>
        <begin position="2"/>
        <end position="104"/>
    </location>
</feature>
<evidence type="ECO:0000256" key="1">
    <source>
        <dbReference type="ARBA" id="ARBA00023125"/>
    </source>
</evidence>
<evidence type="ECO:0000313" key="6">
    <source>
        <dbReference type="Proteomes" id="UP000664417"/>
    </source>
</evidence>
<evidence type="ECO:0000256" key="2">
    <source>
        <dbReference type="PROSITE-ProRule" id="PRU00339"/>
    </source>
</evidence>
<dbReference type="InterPro" id="IPR011990">
    <property type="entry name" value="TPR-like_helical_dom_sf"/>
</dbReference>
<sequence length="631" mass="70023">MSPRFTWHFGVFSYDPATGNLVGPAGTQRLHEKPALVLETLVEAGGDVVSRKTLQGRLWPDETHVDFANNLNAAVKRLRDALGDRAAEPTYIETLPRKGYRFLVTAERRVVAPSQPVAPKPPETKNVPTASAPFPAQPAWWQALAVSLLVLTFTWVLVAFQAERTARLPTGKIMLAVLPLQNTTGDPGQGVFVDGLTEELINHLGRLQPARLGVISRTSAMTYRDSETSVAEIARALQVDFVLEGALRRGRAGGRINLQLIQIEDQTQLWSEHYDFDDSDWLAVQDRIAVKVAKTMALELLEGAMPAVARAELSDTRAYRAYLRGRHAWFSFNREAYLRAEAHFQEALSVAPEAAVVHAGLADTYNLLAFTDHLPQAEAFAKAKKAALQALRFDPDSAEAHNALAFVLLYHDRDFTEAERHFRTALDLNPGYAMAHHWYAGLLSARERHDEALSAMKQALTLDPVSLSVASDLGWYYLFADRDEAAVEAFKATLALNPDYGWAMHGLAVAYRRLGLAKQAVFTLRNDLHLNGMSPTETAYLDGSDPDAAWRAWLEQRATQFGTPEAPASGVRPLDAVMTLAQLGRLDEAFAWLEGTPDNTWLIFLRVDPRFDGLRPDPRFVSWCERIGIDP</sequence>
<gene>
    <name evidence="5" type="ORF">J3U88_06230</name>
</gene>
<dbReference type="PANTHER" id="PTHR12558:SF33">
    <property type="entry name" value="BLL7664 PROTEIN"/>
    <property type="match status" value="1"/>
</dbReference>
<dbReference type="GO" id="GO:0006355">
    <property type="term" value="P:regulation of DNA-templated transcription"/>
    <property type="evidence" value="ECO:0007669"/>
    <property type="project" value="InterPro"/>
</dbReference>
<keyword evidence="1 3" id="KW-0238">DNA-binding</keyword>
<name>A0A8J7Q4K6_9BACT</name>
<comment type="caution">
    <text evidence="5">The sequence shown here is derived from an EMBL/GenBank/DDBJ whole genome shotgun (WGS) entry which is preliminary data.</text>
</comment>
<protein>
    <submittedName>
        <fullName evidence="5">Winged helix-turn-helix domain-containing protein</fullName>
    </submittedName>
</protein>
<dbReference type="SMART" id="SM00862">
    <property type="entry name" value="Trans_reg_C"/>
    <property type="match status" value="1"/>
</dbReference>
<dbReference type="Gene3D" id="1.10.10.10">
    <property type="entry name" value="Winged helix-like DNA-binding domain superfamily/Winged helix DNA-binding domain"/>
    <property type="match status" value="1"/>
</dbReference>
<dbReference type="InterPro" id="IPR016032">
    <property type="entry name" value="Sig_transdc_resp-reg_C-effctor"/>
</dbReference>
<dbReference type="GO" id="GO:0000160">
    <property type="term" value="P:phosphorelay signal transduction system"/>
    <property type="evidence" value="ECO:0007669"/>
    <property type="project" value="InterPro"/>
</dbReference>
<dbReference type="PROSITE" id="PS50005">
    <property type="entry name" value="TPR"/>
    <property type="match status" value="1"/>
</dbReference>
<dbReference type="Proteomes" id="UP000664417">
    <property type="component" value="Unassembled WGS sequence"/>
</dbReference>
<dbReference type="AlphaFoldDB" id="A0A8J7Q4K6"/>
<dbReference type="InterPro" id="IPR001867">
    <property type="entry name" value="OmpR/PhoB-type_DNA-bd"/>
</dbReference>
<dbReference type="RefSeq" id="WP_207857625.1">
    <property type="nucleotide sequence ID" value="NZ_JAFREP010000004.1"/>
</dbReference>
<evidence type="ECO:0000259" key="4">
    <source>
        <dbReference type="PROSITE" id="PS51755"/>
    </source>
</evidence>
<dbReference type="SMART" id="SM00028">
    <property type="entry name" value="TPR"/>
    <property type="match status" value="4"/>
</dbReference>
<dbReference type="SUPFAM" id="SSF48452">
    <property type="entry name" value="TPR-like"/>
    <property type="match status" value="1"/>
</dbReference>
<dbReference type="EMBL" id="JAFREP010000004">
    <property type="protein sequence ID" value="MBO1318054.1"/>
    <property type="molecule type" value="Genomic_DNA"/>
</dbReference>
<reference evidence="5" key="1">
    <citation type="submission" date="2021-03" db="EMBL/GenBank/DDBJ databases">
        <authorList>
            <person name="Wang G."/>
        </authorList>
    </citation>
    <scope>NUCLEOTIDE SEQUENCE</scope>
    <source>
        <strain evidence="5">KCTC 12899</strain>
    </source>
</reference>
<accession>A0A8J7Q4K6</accession>
<dbReference type="CDD" id="cd00383">
    <property type="entry name" value="trans_reg_C"/>
    <property type="match status" value="1"/>
</dbReference>
<organism evidence="5 6">
    <name type="scientific">Acanthopleuribacter pedis</name>
    <dbReference type="NCBI Taxonomy" id="442870"/>
    <lineage>
        <taxon>Bacteria</taxon>
        <taxon>Pseudomonadati</taxon>
        <taxon>Acidobacteriota</taxon>
        <taxon>Holophagae</taxon>
        <taxon>Acanthopleuribacterales</taxon>
        <taxon>Acanthopleuribacteraceae</taxon>
        <taxon>Acanthopleuribacter</taxon>
    </lineage>
</organism>
<dbReference type="Pfam" id="PF00486">
    <property type="entry name" value="Trans_reg_C"/>
    <property type="match status" value="1"/>
</dbReference>
<dbReference type="GO" id="GO:0003677">
    <property type="term" value="F:DNA binding"/>
    <property type="evidence" value="ECO:0007669"/>
    <property type="project" value="UniProtKB-UniRule"/>
</dbReference>
<dbReference type="InterPro" id="IPR036388">
    <property type="entry name" value="WH-like_DNA-bd_sf"/>
</dbReference>
<dbReference type="InterPro" id="IPR019734">
    <property type="entry name" value="TPR_rpt"/>
</dbReference>
<keyword evidence="2" id="KW-0802">TPR repeat</keyword>
<evidence type="ECO:0000256" key="3">
    <source>
        <dbReference type="PROSITE-ProRule" id="PRU01091"/>
    </source>
</evidence>